<dbReference type="PANTHER" id="PTHR46401:SF2">
    <property type="entry name" value="GLYCOSYLTRANSFERASE WBBK-RELATED"/>
    <property type="match status" value="1"/>
</dbReference>
<gene>
    <name evidence="4" type="ORF">FAZ98_02330</name>
</gene>
<proteinExistence type="predicted"/>
<evidence type="ECO:0000313" key="5">
    <source>
        <dbReference type="Proteomes" id="UP000433577"/>
    </source>
</evidence>
<dbReference type="RefSeq" id="WP_158948409.1">
    <property type="nucleotide sequence ID" value="NZ_CP046913.1"/>
</dbReference>
<dbReference type="InterPro" id="IPR001296">
    <property type="entry name" value="Glyco_trans_1"/>
</dbReference>
<reference evidence="4 5" key="1">
    <citation type="submission" date="2019-12" db="EMBL/GenBank/DDBJ databases">
        <title>Paraburkholderia acidiphila 7Q-K02 sp. nov and Paraburkholderia acidisoli DHF22 sp. nov., two strains isolated from forest soil.</title>
        <authorList>
            <person name="Gao Z."/>
            <person name="Qiu L."/>
        </authorList>
    </citation>
    <scope>NUCLEOTIDE SEQUENCE [LARGE SCALE GENOMIC DNA]</scope>
    <source>
        <strain evidence="4 5">DHF22</strain>
    </source>
</reference>
<feature type="domain" description="Glycosyl transferase family 1" evidence="3">
    <location>
        <begin position="245"/>
        <end position="390"/>
    </location>
</feature>
<evidence type="ECO:0000256" key="2">
    <source>
        <dbReference type="SAM" id="MobiDB-lite"/>
    </source>
</evidence>
<evidence type="ECO:0000259" key="3">
    <source>
        <dbReference type="Pfam" id="PF00534"/>
    </source>
</evidence>
<dbReference type="AlphaFoldDB" id="A0A7Z2JD12"/>
<dbReference type="KEGG" id="pacs:FAZ98_02330"/>
<sequence length="452" mass="49856">MESASIATYRRADPNAPDSTGLTDPGDAGQTSATRAQASDDWIAIIEPNFTGHRWRYVEWIAQACVEAGHRCLVITDAGYAQHPLAQRIVREARPDLRLVLLDLHTVPRGVLYAASVYMRFRDFYARALVEVQRTMPVRLVVAPYADYFFYTLAPLGSPFGETPWIAIVMGMTFHHAGAGLRTPRRPVVDLAKSLLFRRGMRVRGLRTLFTIDPTLPDWYAATKPAQGARLAYVADPFPETPAADRQEARARLGLDTNTRYLLVYGAIGERKGIRELMRALIQLGAGHDAPRLVIAGQQDDETRAFINAHAPRITPAPVIFDQFVSDAMERDLFSACDAVWLGYLKHYGMSGVLVQAYRFNVPVLASADGLIGWFCRDGSLGPQLDDLEPATIARALAALPAYWRDHENVDSRLAAGTPAAGMPDAGTPDANHLLARNTLDEFKRTLQSAMA</sequence>
<dbReference type="GO" id="GO:0009103">
    <property type="term" value="P:lipopolysaccharide biosynthetic process"/>
    <property type="evidence" value="ECO:0007669"/>
    <property type="project" value="TreeGrafter"/>
</dbReference>
<keyword evidence="5" id="KW-1185">Reference proteome</keyword>
<feature type="region of interest" description="Disordered" evidence="2">
    <location>
        <begin position="1"/>
        <end position="35"/>
    </location>
</feature>
<evidence type="ECO:0000313" key="4">
    <source>
        <dbReference type="EMBL" id="QGZ60667.1"/>
    </source>
</evidence>
<accession>A0A7Z2JD12</accession>
<dbReference type="Gene3D" id="3.40.50.2000">
    <property type="entry name" value="Glycogen Phosphorylase B"/>
    <property type="match status" value="1"/>
</dbReference>
<dbReference type="Proteomes" id="UP000433577">
    <property type="component" value="Chromosome 1"/>
</dbReference>
<dbReference type="SUPFAM" id="SSF53756">
    <property type="entry name" value="UDP-Glycosyltransferase/glycogen phosphorylase"/>
    <property type="match status" value="1"/>
</dbReference>
<dbReference type="EMBL" id="CP046913">
    <property type="protein sequence ID" value="QGZ60667.1"/>
    <property type="molecule type" value="Genomic_DNA"/>
</dbReference>
<dbReference type="GO" id="GO:0016757">
    <property type="term" value="F:glycosyltransferase activity"/>
    <property type="evidence" value="ECO:0007669"/>
    <property type="project" value="InterPro"/>
</dbReference>
<dbReference type="PANTHER" id="PTHR46401">
    <property type="entry name" value="GLYCOSYLTRANSFERASE WBBK-RELATED"/>
    <property type="match status" value="1"/>
</dbReference>
<evidence type="ECO:0000256" key="1">
    <source>
        <dbReference type="ARBA" id="ARBA00022679"/>
    </source>
</evidence>
<dbReference type="OrthoDB" id="9065392at2"/>
<keyword evidence="1 4" id="KW-0808">Transferase</keyword>
<organism evidence="4 5">
    <name type="scientific">Paraburkholderia acidisoli</name>
    <dbReference type="NCBI Taxonomy" id="2571748"/>
    <lineage>
        <taxon>Bacteria</taxon>
        <taxon>Pseudomonadati</taxon>
        <taxon>Pseudomonadota</taxon>
        <taxon>Betaproteobacteria</taxon>
        <taxon>Burkholderiales</taxon>
        <taxon>Burkholderiaceae</taxon>
        <taxon>Paraburkholderia</taxon>
    </lineage>
</organism>
<dbReference type="Pfam" id="PF00534">
    <property type="entry name" value="Glycos_transf_1"/>
    <property type="match status" value="1"/>
</dbReference>
<protein>
    <submittedName>
        <fullName evidence="4">Glycosyltransferase</fullName>
    </submittedName>
</protein>
<name>A0A7Z2JD12_9BURK</name>